<evidence type="ECO:0000256" key="1">
    <source>
        <dbReference type="ARBA" id="ARBA00022729"/>
    </source>
</evidence>
<organism evidence="2 3">
    <name type="scientific">Paenibacillus contaminans</name>
    <dbReference type="NCBI Taxonomy" id="450362"/>
    <lineage>
        <taxon>Bacteria</taxon>
        <taxon>Bacillati</taxon>
        <taxon>Bacillota</taxon>
        <taxon>Bacilli</taxon>
        <taxon>Bacillales</taxon>
        <taxon>Paenibacillaceae</taxon>
        <taxon>Paenibacillus</taxon>
    </lineage>
</organism>
<dbReference type="Gene3D" id="2.130.10.130">
    <property type="entry name" value="Integrin alpha, N-terminal"/>
    <property type="match status" value="2"/>
</dbReference>
<dbReference type="InterPro" id="IPR028994">
    <property type="entry name" value="Integrin_alpha_N"/>
</dbReference>
<sequence>MNKLRSTLLAAAGALLLLVAALFFVPKEDRLDLLYATSADAFDASAYDNLHQTLSANAYITRTALDGMSERKLRGYDAIYLDPGLQHTDVLRQALPKLTGYVRAGGHLFLENGFAADFPLDMLGASALSDIPDETSGTNFDYPAVDVHLQGMQQVFQLFADNFGAHGGFNALPGFLWGKGIVPTTAETVVKVNGVSAMTVNRFGEGSVLLAGTFLPNRYFITGFDLQSGYDAAQGFSQLAAEQEKNHPRRPGTTYFDFKNPLPLQPYFQFSFAAANYQLRNAYVSYVSKEKLGYSVTKVLGPYGRPAMAFQNHFEALPGFRDGSGIIWAELLKEYNEIPSYSLVRGSFEWNKWWENAIVHLNAGTAQQPKFIGEFANSFYSSGVKLASGSRPIKQAPYSAPNDLSSPMTDPYRMYPAFVDLDGDGTADLLAASADGFIYAYRNLGAKDDAYASQPLPEGLAAPDAFGPPEKLLQANGKPLSIGEFGTLAAADLNGDGRADLVLGNGAGELYVSLALGGAEAAAAASAPGKQNGFVKAVYAAPQRLMADGKPLAVTANAAPAIGDIDGDGTPDLLVGDSRGAVTLFRGVPGRPLDFERGIAIAQLSAPYAAPALADMNGDGKLELLVGSSDGDVMLFEQRNGSWLNQGPIAGETKNMLGSHALVGGHYSVPVVHDVNRDGKPDLVVGQIGFSDPVTVDDPNFPYAAGLKEFIDYTKTNKIPLYPHVYVHHYVSDEQEKAELALQRESFKKLGIPWVMPGTNQHTWRINNSDRLQTLRNEHEQDIWFNFGFRPSNNRIDPTYTPDYIWGMPFLLADGSLKNPMVVGAPAVRFAETVSKEGVIAVQGTEDIYRSYTALDMPIDYFEHIEYAAADPLRLKNELLPFVKYMDKLRTEYDYNFMTEPQMAQSYLTALTSKVKVSQSWGLYFLDKLKNLAGKGEHLTLTLTPQTGSVPAQAGDYRNALGVAIEPGKRYANHPLVVDSPVYTSRDAFQRETPAEGDKQMLYAGLTGPTKLSVSWRKEPFHIVRVNVPMTIDKQDKGWTIALNGEGMQQIKLYSPPDQPLAIEGDNLKIEENPERHTYTVTHYGDKTTIRVKPQ</sequence>
<dbReference type="InterPro" id="IPR013517">
    <property type="entry name" value="FG-GAP"/>
</dbReference>
<dbReference type="RefSeq" id="WP_113036107.1">
    <property type="nucleotide sequence ID" value="NZ_QMFB01000041.1"/>
</dbReference>
<gene>
    <name evidence="2" type="ORF">DQG23_37200</name>
</gene>
<dbReference type="EMBL" id="QMFB01000041">
    <property type="protein sequence ID" value="RAV10789.1"/>
    <property type="molecule type" value="Genomic_DNA"/>
</dbReference>
<dbReference type="SUPFAM" id="SSF52317">
    <property type="entry name" value="Class I glutamine amidotransferase-like"/>
    <property type="match status" value="1"/>
</dbReference>
<comment type="caution">
    <text evidence="2">The sequence shown here is derived from an EMBL/GenBank/DDBJ whole genome shotgun (WGS) entry which is preliminary data.</text>
</comment>
<dbReference type="Pfam" id="PF01839">
    <property type="entry name" value="FG-GAP"/>
    <property type="match status" value="1"/>
</dbReference>
<dbReference type="Pfam" id="PF13517">
    <property type="entry name" value="FG-GAP_3"/>
    <property type="match status" value="1"/>
</dbReference>
<reference evidence="2 3" key="1">
    <citation type="journal article" date="2009" name="Int. J. Syst. Evol. Microbiol.">
        <title>Paenibacillus contaminans sp. nov., isolated from a contaminated laboratory plate.</title>
        <authorList>
            <person name="Chou J.H."/>
            <person name="Lee J.H."/>
            <person name="Lin M.C."/>
            <person name="Chang P.S."/>
            <person name="Arun A.B."/>
            <person name="Young C.C."/>
            <person name="Chen W.M."/>
        </authorList>
    </citation>
    <scope>NUCLEOTIDE SEQUENCE [LARGE SCALE GENOMIC DNA]</scope>
    <source>
        <strain evidence="2 3">CKOBP-6</strain>
    </source>
</reference>
<accession>A0A329LSP4</accession>
<dbReference type="InterPro" id="IPR029062">
    <property type="entry name" value="Class_I_gatase-like"/>
</dbReference>
<evidence type="ECO:0000313" key="2">
    <source>
        <dbReference type="EMBL" id="RAV10789.1"/>
    </source>
</evidence>
<dbReference type="PANTHER" id="PTHR44103:SF1">
    <property type="entry name" value="PROPROTEIN CONVERTASE P"/>
    <property type="match status" value="1"/>
</dbReference>
<keyword evidence="1" id="KW-0732">Signal</keyword>
<dbReference type="OrthoDB" id="9816120at2"/>
<proteinExistence type="predicted"/>
<dbReference type="PANTHER" id="PTHR44103">
    <property type="entry name" value="PROPROTEIN CONVERTASE P"/>
    <property type="match status" value="1"/>
</dbReference>
<name>A0A329LSP4_9BACL</name>
<dbReference type="SUPFAM" id="SSF69318">
    <property type="entry name" value="Integrin alpha N-terminal domain"/>
    <property type="match status" value="1"/>
</dbReference>
<dbReference type="AlphaFoldDB" id="A0A329LSP4"/>
<evidence type="ECO:0000313" key="3">
    <source>
        <dbReference type="Proteomes" id="UP000250369"/>
    </source>
</evidence>
<protein>
    <submittedName>
        <fullName evidence="2">VCBS repeat-containing protein</fullName>
    </submittedName>
</protein>
<keyword evidence="3" id="KW-1185">Reference proteome</keyword>
<dbReference type="Proteomes" id="UP000250369">
    <property type="component" value="Unassembled WGS sequence"/>
</dbReference>
<dbReference type="Gene3D" id="3.40.50.880">
    <property type="match status" value="1"/>
</dbReference>